<protein>
    <submittedName>
        <fullName evidence="4">Alpha/beta hydrolase</fullName>
    </submittedName>
</protein>
<dbReference type="Gene3D" id="3.40.50.1820">
    <property type="entry name" value="alpha/beta hydrolase"/>
    <property type="match status" value="1"/>
</dbReference>
<feature type="chain" id="PRO_5021030131" evidence="2">
    <location>
        <begin position="29"/>
        <end position="396"/>
    </location>
</feature>
<dbReference type="SUPFAM" id="SSF53474">
    <property type="entry name" value="alpha/beta-Hydrolases"/>
    <property type="match status" value="1"/>
</dbReference>
<gene>
    <name evidence="4" type="ORF">D3272_24985</name>
</gene>
<dbReference type="Proteomes" id="UP000289411">
    <property type="component" value="Unassembled WGS sequence"/>
</dbReference>
<comment type="caution">
    <text evidence="4">The sequence shown here is derived from an EMBL/GenBank/DDBJ whole genome shotgun (WGS) entry which is preliminary data.</text>
</comment>
<dbReference type="OrthoDB" id="9806180at2"/>
<dbReference type="Pfam" id="PF07859">
    <property type="entry name" value="Abhydrolase_3"/>
    <property type="match status" value="1"/>
</dbReference>
<keyword evidence="2" id="KW-0732">Signal</keyword>
<sequence length="396" mass="41431">MKIPFRTSTLLATLMTGTALLAASPGWAQTATPPLPAAAATIPDAPVTEPAFSTVATVAETPDSGTMKRADKDMAAVLKKLGDLGVKPIESRSVEEARSQPTPADAVQAVLKEQGKDPAALMAAMKVSKKDMTYPTAGGTQQVRVYTPEGAGTGPLPVIVYYHGGGWVIATVDTYEASAMALAKKAKAIVASVEYRHAPENKFPAAHEDAFAAYKWALANAAQFGGDPARVAVAGESAGGNLAANVAIMARDGNVQKPAHMLLVYPVAGTDMNTPSYIQNQNAMPLSKGAMGWFVDKTLAKPEDAKSPMLNLTTMVDLKGLPSATVITDSIDPLESEGKMLAEKLKAAGVPTTYKNYEGVTHEFFGMAPVVSDADKAQDVAAQDLREAFVGESKPK</sequence>
<dbReference type="RefSeq" id="WP_129221954.1">
    <property type="nucleotide sequence ID" value="NZ_QYBC01000032.1"/>
</dbReference>
<reference evidence="4 5" key="2">
    <citation type="submission" date="2019-02" db="EMBL/GenBank/DDBJ databases">
        <title>'Lichenibacterium ramalinii' gen. nov. sp. nov., 'Lichenibacterium minor' gen. nov. sp. nov.</title>
        <authorList>
            <person name="Pankratov T."/>
        </authorList>
    </citation>
    <scope>NUCLEOTIDE SEQUENCE [LARGE SCALE GENOMIC DNA]</scope>
    <source>
        <strain evidence="4 5">RmlP001</strain>
    </source>
</reference>
<feature type="domain" description="Alpha/beta hydrolase fold-3" evidence="3">
    <location>
        <begin position="159"/>
        <end position="365"/>
    </location>
</feature>
<dbReference type="EMBL" id="QYBC01000032">
    <property type="protein sequence ID" value="RYB01647.1"/>
    <property type="molecule type" value="Genomic_DNA"/>
</dbReference>
<dbReference type="InterPro" id="IPR019826">
    <property type="entry name" value="Carboxylesterase_B_AS"/>
</dbReference>
<evidence type="ECO:0000256" key="1">
    <source>
        <dbReference type="ARBA" id="ARBA00022801"/>
    </source>
</evidence>
<feature type="signal peptide" evidence="2">
    <location>
        <begin position="1"/>
        <end position="28"/>
    </location>
</feature>
<evidence type="ECO:0000259" key="3">
    <source>
        <dbReference type="Pfam" id="PF07859"/>
    </source>
</evidence>
<dbReference type="GO" id="GO:0016787">
    <property type="term" value="F:hydrolase activity"/>
    <property type="evidence" value="ECO:0007669"/>
    <property type="project" value="UniProtKB-KW"/>
</dbReference>
<evidence type="ECO:0000313" key="4">
    <source>
        <dbReference type="EMBL" id="RYB01647.1"/>
    </source>
</evidence>
<name>A0A4V1RHY3_9HYPH</name>
<evidence type="ECO:0000313" key="5">
    <source>
        <dbReference type="Proteomes" id="UP000289411"/>
    </source>
</evidence>
<dbReference type="PANTHER" id="PTHR48081:SF8">
    <property type="entry name" value="ALPHA_BETA HYDROLASE FOLD-3 DOMAIN-CONTAINING PROTEIN-RELATED"/>
    <property type="match status" value="1"/>
</dbReference>
<accession>A0A4V1RHY3</accession>
<proteinExistence type="predicted"/>
<organism evidence="4 5">
    <name type="scientific">Lichenibacterium ramalinae</name>
    <dbReference type="NCBI Taxonomy" id="2316527"/>
    <lineage>
        <taxon>Bacteria</taxon>
        <taxon>Pseudomonadati</taxon>
        <taxon>Pseudomonadota</taxon>
        <taxon>Alphaproteobacteria</taxon>
        <taxon>Hyphomicrobiales</taxon>
        <taxon>Lichenihabitantaceae</taxon>
        <taxon>Lichenibacterium</taxon>
    </lineage>
</organism>
<dbReference type="InterPro" id="IPR050300">
    <property type="entry name" value="GDXG_lipolytic_enzyme"/>
</dbReference>
<dbReference type="PROSITE" id="PS00122">
    <property type="entry name" value="CARBOXYLESTERASE_B_1"/>
    <property type="match status" value="1"/>
</dbReference>
<dbReference type="InterPro" id="IPR029058">
    <property type="entry name" value="AB_hydrolase_fold"/>
</dbReference>
<reference evidence="4 5" key="1">
    <citation type="submission" date="2018-09" db="EMBL/GenBank/DDBJ databases">
        <authorList>
            <person name="Grouzdev D.S."/>
            <person name="Krutkina M.S."/>
        </authorList>
    </citation>
    <scope>NUCLEOTIDE SEQUENCE [LARGE SCALE GENOMIC DNA]</scope>
    <source>
        <strain evidence="4 5">RmlP001</strain>
    </source>
</reference>
<keyword evidence="1 4" id="KW-0378">Hydrolase</keyword>
<keyword evidence="5" id="KW-1185">Reference proteome</keyword>
<dbReference type="InterPro" id="IPR013094">
    <property type="entry name" value="AB_hydrolase_3"/>
</dbReference>
<evidence type="ECO:0000256" key="2">
    <source>
        <dbReference type="SAM" id="SignalP"/>
    </source>
</evidence>
<dbReference type="PANTHER" id="PTHR48081">
    <property type="entry name" value="AB HYDROLASE SUPERFAMILY PROTEIN C4A8.06C"/>
    <property type="match status" value="1"/>
</dbReference>
<dbReference type="AlphaFoldDB" id="A0A4V1RHY3"/>